<comment type="similarity">
    <text evidence="2">Belongs to the cytochrome P450 family.</text>
</comment>
<evidence type="ECO:0000256" key="6">
    <source>
        <dbReference type="ARBA" id="ARBA00023004"/>
    </source>
</evidence>
<name>A0AAD7NX57_9AGAR</name>
<dbReference type="GO" id="GO:0016705">
    <property type="term" value="F:oxidoreductase activity, acting on paired donors, with incorporation or reduction of molecular oxygen"/>
    <property type="evidence" value="ECO:0007669"/>
    <property type="project" value="InterPro"/>
</dbReference>
<dbReference type="SUPFAM" id="SSF48264">
    <property type="entry name" value="Cytochrome P450"/>
    <property type="match status" value="1"/>
</dbReference>
<reference evidence="9" key="1">
    <citation type="submission" date="2023-03" db="EMBL/GenBank/DDBJ databases">
        <title>Massive genome expansion in bonnet fungi (Mycena s.s.) driven by repeated elements and novel gene families across ecological guilds.</title>
        <authorList>
            <consortium name="Lawrence Berkeley National Laboratory"/>
            <person name="Harder C.B."/>
            <person name="Miyauchi S."/>
            <person name="Viragh M."/>
            <person name="Kuo A."/>
            <person name="Thoen E."/>
            <person name="Andreopoulos B."/>
            <person name="Lu D."/>
            <person name="Skrede I."/>
            <person name="Drula E."/>
            <person name="Henrissat B."/>
            <person name="Morin E."/>
            <person name="Kohler A."/>
            <person name="Barry K."/>
            <person name="LaButti K."/>
            <person name="Morin E."/>
            <person name="Salamov A."/>
            <person name="Lipzen A."/>
            <person name="Mereny Z."/>
            <person name="Hegedus B."/>
            <person name="Baldrian P."/>
            <person name="Stursova M."/>
            <person name="Weitz H."/>
            <person name="Taylor A."/>
            <person name="Grigoriev I.V."/>
            <person name="Nagy L.G."/>
            <person name="Martin F."/>
            <person name="Kauserud H."/>
        </authorList>
    </citation>
    <scope>NUCLEOTIDE SEQUENCE</scope>
    <source>
        <strain evidence="9">CBHHK188m</strain>
    </source>
</reference>
<keyword evidence="6" id="KW-0408">Iron</keyword>
<keyword evidence="5" id="KW-0560">Oxidoreductase</keyword>
<comment type="cofactor">
    <cofactor evidence="1">
        <name>heme</name>
        <dbReference type="ChEBI" id="CHEBI:30413"/>
    </cofactor>
</comment>
<dbReference type="GO" id="GO:0020037">
    <property type="term" value="F:heme binding"/>
    <property type="evidence" value="ECO:0007669"/>
    <property type="project" value="InterPro"/>
</dbReference>
<accession>A0AAD7NX57</accession>
<keyword evidence="7" id="KW-0503">Monooxygenase</keyword>
<evidence type="ECO:0000256" key="4">
    <source>
        <dbReference type="ARBA" id="ARBA00022723"/>
    </source>
</evidence>
<dbReference type="InterPro" id="IPR036396">
    <property type="entry name" value="Cyt_P450_sf"/>
</dbReference>
<keyword evidence="4" id="KW-0479">Metal-binding</keyword>
<feature type="compositionally biased region" description="Polar residues" evidence="8">
    <location>
        <begin position="310"/>
        <end position="327"/>
    </location>
</feature>
<evidence type="ECO:0000313" key="9">
    <source>
        <dbReference type="EMBL" id="KAJ7778809.1"/>
    </source>
</evidence>
<evidence type="ECO:0000256" key="2">
    <source>
        <dbReference type="ARBA" id="ARBA00010617"/>
    </source>
</evidence>
<evidence type="ECO:0000256" key="7">
    <source>
        <dbReference type="ARBA" id="ARBA00023033"/>
    </source>
</evidence>
<feature type="region of interest" description="Disordered" evidence="8">
    <location>
        <begin position="259"/>
        <end position="283"/>
    </location>
</feature>
<gene>
    <name evidence="9" type="ORF">DFH07DRAFT_766009</name>
</gene>
<protein>
    <recommendedName>
        <fullName evidence="11">Cytochrome P450</fullName>
    </recommendedName>
</protein>
<comment type="caution">
    <text evidence="9">The sequence shown here is derived from an EMBL/GenBank/DDBJ whole genome shotgun (WGS) entry which is preliminary data.</text>
</comment>
<dbReference type="PANTHER" id="PTHR46300">
    <property type="entry name" value="P450, PUTATIVE (EUROFUNG)-RELATED-RELATED"/>
    <property type="match status" value="1"/>
</dbReference>
<dbReference type="InterPro" id="IPR050364">
    <property type="entry name" value="Cytochrome_P450_fung"/>
</dbReference>
<evidence type="ECO:0000256" key="1">
    <source>
        <dbReference type="ARBA" id="ARBA00001971"/>
    </source>
</evidence>
<feature type="region of interest" description="Disordered" evidence="8">
    <location>
        <begin position="300"/>
        <end position="327"/>
    </location>
</feature>
<keyword evidence="10" id="KW-1185">Reference proteome</keyword>
<organism evidence="9 10">
    <name type="scientific">Mycena maculata</name>
    <dbReference type="NCBI Taxonomy" id="230809"/>
    <lineage>
        <taxon>Eukaryota</taxon>
        <taxon>Fungi</taxon>
        <taxon>Dikarya</taxon>
        <taxon>Basidiomycota</taxon>
        <taxon>Agaricomycotina</taxon>
        <taxon>Agaricomycetes</taxon>
        <taxon>Agaricomycetidae</taxon>
        <taxon>Agaricales</taxon>
        <taxon>Marasmiineae</taxon>
        <taxon>Mycenaceae</taxon>
        <taxon>Mycena</taxon>
    </lineage>
</organism>
<evidence type="ECO:0000256" key="3">
    <source>
        <dbReference type="ARBA" id="ARBA00022617"/>
    </source>
</evidence>
<dbReference type="GO" id="GO:0005506">
    <property type="term" value="F:iron ion binding"/>
    <property type="evidence" value="ECO:0007669"/>
    <property type="project" value="InterPro"/>
</dbReference>
<dbReference type="Proteomes" id="UP001215280">
    <property type="component" value="Unassembled WGS sequence"/>
</dbReference>
<keyword evidence="3" id="KW-0349">Heme</keyword>
<evidence type="ECO:0000256" key="5">
    <source>
        <dbReference type="ARBA" id="ARBA00023002"/>
    </source>
</evidence>
<dbReference type="AlphaFoldDB" id="A0AAD7NX57"/>
<dbReference type="PANTHER" id="PTHR46300:SF5">
    <property type="entry name" value="CYTOCHROME P450"/>
    <property type="match status" value="1"/>
</dbReference>
<evidence type="ECO:0008006" key="11">
    <source>
        <dbReference type="Google" id="ProtNLM"/>
    </source>
</evidence>
<sequence length="327" mass="37345">MCGLQKSWMWRYKRKKNACESSGGEHPVSTGSKSAAYPSGPPGLPVLGVARIHPKIEFWKAYADWGNKYGVDGLISFHILGHRMVVLNSAADAANLLTKRSAVYSDRLFPTMAGLLLRHEKSMFYIHRKLMHHSFNATAAQMYWEMQEHEARVLADNIVKFPDELIKHLRRFSSVSFSGLFAIKLTWYPLNNTIFDPLPGHLSIHASISTYPLALRTPSCVRTKACFLGRIQDPKFPNIPTFECTFWCIYEVYKRPENRGPTDAEHQNQGHEMNEHPTSRRNTDMGQIKVQVADGKYFEVPEHPTPFQDAGSSSKKSDYWQDQNWVV</sequence>
<proteinExistence type="inferred from homology"/>
<dbReference type="EMBL" id="JARJLG010000008">
    <property type="protein sequence ID" value="KAJ7778809.1"/>
    <property type="molecule type" value="Genomic_DNA"/>
</dbReference>
<dbReference type="Gene3D" id="1.10.630.10">
    <property type="entry name" value="Cytochrome P450"/>
    <property type="match status" value="1"/>
</dbReference>
<evidence type="ECO:0000313" key="10">
    <source>
        <dbReference type="Proteomes" id="UP001215280"/>
    </source>
</evidence>
<dbReference type="GO" id="GO:0004497">
    <property type="term" value="F:monooxygenase activity"/>
    <property type="evidence" value="ECO:0007669"/>
    <property type="project" value="UniProtKB-KW"/>
</dbReference>
<evidence type="ECO:0000256" key="8">
    <source>
        <dbReference type="SAM" id="MobiDB-lite"/>
    </source>
</evidence>